<accession>A0A4P9YQ27</accession>
<dbReference type="InterPro" id="IPR036228">
    <property type="entry name" value="ATP_synth_F0_dsu_sf_mt"/>
</dbReference>
<dbReference type="GO" id="GO:0045259">
    <property type="term" value="C:proton-transporting ATP synthase complex"/>
    <property type="evidence" value="ECO:0007669"/>
    <property type="project" value="InterPro"/>
</dbReference>
<dbReference type="Gene3D" id="6.10.280.70">
    <property type="match status" value="1"/>
</dbReference>
<dbReference type="AlphaFoldDB" id="A0A4P9YQ27"/>
<evidence type="ECO:0000313" key="1">
    <source>
        <dbReference type="EMBL" id="RKP21877.1"/>
    </source>
</evidence>
<dbReference type="GO" id="GO:0015986">
    <property type="term" value="P:proton motive force-driven ATP synthesis"/>
    <property type="evidence" value="ECO:0007669"/>
    <property type="project" value="InterPro"/>
</dbReference>
<reference evidence="2" key="1">
    <citation type="journal article" date="2018" name="Nat. Microbiol.">
        <title>Leveraging single-cell genomics to expand the fungal tree of life.</title>
        <authorList>
            <person name="Ahrendt S.R."/>
            <person name="Quandt C.A."/>
            <person name="Ciobanu D."/>
            <person name="Clum A."/>
            <person name="Salamov A."/>
            <person name="Andreopoulos B."/>
            <person name="Cheng J.F."/>
            <person name="Woyke T."/>
            <person name="Pelin A."/>
            <person name="Henrissat B."/>
            <person name="Reynolds N.K."/>
            <person name="Benny G.L."/>
            <person name="Smith M.E."/>
            <person name="James T.Y."/>
            <person name="Grigoriev I.V."/>
        </authorList>
    </citation>
    <scope>NUCLEOTIDE SEQUENCE [LARGE SCALE GENOMIC DNA]</scope>
    <source>
        <strain evidence="2">CSF55</strain>
    </source>
</reference>
<dbReference type="GO" id="GO:0015078">
    <property type="term" value="F:proton transmembrane transporter activity"/>
    <property type="evidence" value="ECO:0007669"/>
    <property type="project" value="InterPro"/>
</dbReference>
<name>A0A4P9YQ27_ROZAC</name>
<organism evidence="1 2">
    <name type="scientific">Rozella allomycis (strain CSF55)</name>
    <dbReference type="NCBI Taxonomy" id="988480"/>
    <lineage>
        <taxon>Eukaryota</taxon>
        <taxon>Fungi</taxon>
        <taxon>Fungi incertae sedis</taxon>
        <taxon>Cryptomycota</taxon>
        <taxon>Cryptomycota incertae sedis</taxon>
        <taxon>Rozella</taxon>
    </lineage>
</organism>
<sequence length="209" mass="25303">MLQKEIDELKNTIPSFDWIQYRKDIEDKEFISECENQVNRINSSSSSNANSQLLKALFEQMEKDRILIGEKYKPFIKTVTERINEMEYSAKTFFFHYYNTNFSQNIDYVDHTLPQLNMKEAFVRQLNLGYVTTKYLSHKEIDEVWIPFDKGYNEDDTINRENYYQEHERLQSEYRKRRIKEQEEYLNVGQKFADECALIMEKYENVEAK</sequence>
<protein>
    <submittedName>
        <fullName evidence="1">Uncharacterized protein</fullName>
    </submittedName>
</protein>
<evidence type="ECO:0000313" key="2">
    <source>
        <dbReference type="Proteomes" id="UP000281549"/>
    </source>
</evidence>
<dbReference type="EMBL" id="ML004923">
    <property type="protein sequence ID" value="RKP21877.1"/>
    <property type="molecule type" value="Genomic_DNA"/>
</dbReference>
<dbReference type="SUPFAM" id="SSF161065">
    <property type="entry name" value="ATP synthase D chain-like"/>
    <property type="match status" value="1"/>
</dbReference>
<proteinExistence type="predicted"/>
<dbReference type="Proteomes" id="UP000281549">
    <property type="component" value="Unassembled WGS sequence"/>
</dbReference>
<gene>
    <name evidence="1" type="ORF">ROZALSC1DRAFT_26743</name>
</gene>